<feature type="region of interest" description="Disordered" evidence="2">
    <location>
        <begin position="1"/>
        <end position="52"/>
    </location>
</feature>
<protein>
    <recommendedName>
        <fullName evidence="3">C-CAP/cofactor C-like domain-containing protein</fullName>
    </recommendedName>
</protein>
<dbReference type="KEGG" id="cme:CYME_CMI127C"/>
<name>M1V7R2_CYAM1</name>
<reference evidence="4 5" key="1">
    <citation type="journal article" date="2004" name="Nature">
        <title>Genome sequence of the ultrasmall unicellular red alga Cyanidioschyzon merolae 10D.</title>
        <authorList>
            <person name="Matsuzaki M."/>
            <person name="Misumi O."/>
            <person name="Shin-i T."/>
            <person name="Maruyama S."/>
            <person name="Takahara M."/>
            <person name="Miyagishima S."/>
            <person name="Mori T."/>
            <person name="Nishida K."/>
            <person name="Yagisawa F."/>
            <person name="Nishida K."/>
            <person name="Yoshida Y."/>
            <person name="Nishimura Y."/>
            <person name="Nakao S."/>
            <person name="Kobayashi T."/>
            <person name="Momoyama Y."/>
            <person name="Higashiyama T."/>
            <person name="Minoda A."/>
            <person name="Sano M."/>
            <person name="Nomoto H."/>
            <person name="Oishi K."/>
            <person name="Hayashi H."/>
            <person name="Ohta F."/>
            <person name="Nishizaka S."/>
            <person name="Haga S."/>
            <person name="Miura S."/>
            <person name="Morishita T."/>
            <person name="Kabeya Y."/>
            <person name="Terasawa K."/>
            <person name="Suzuki Y."/>
            <person name="Ishii Y."/>
            <person name="Asakawa S."/>
            <person name="Takano H."/>
            <person name="Ohta N."/>
            <person name="Kuroiwa H."/>
            <person name="Tanaka K."/>
            <person name="Shimizu N."/>
            <person name="Sugano S."/>
            <person name="Sato N."/>
            <person name="Nozaki H."/>
            <person name="Ogasawara N."/>
            <person name="Kohara Y."/>
            <person name="Kuroiwa T."/>
        </authorList>
    </citation>
    <scope>NUCLEOTIDE SEQUENCE [LARGE SCALE GENOMIC DNA]</scope>
    <source>
        <strain evidence="4 5">10D</strain>
    </source>
</reference>
<dbReference type="STRING" id="280699.M1V7R2"/>
<evidence type="ECO:0000313" key="4">
    <source>
        <dbReference type="EMBL" id="BAM80014.1"/>
    </source>
</evidence>
<dbReference type="HOGENOM" id="CLU_944467_0_0_1"/>
<dbReference type="InterPro" id="IPR017901">
    <property type="entry name" value="C-CAP_CF_C-like"/>
</dbReference>
<evidence type="ECO:0000256" key="1">
    <source>
        <dbReference type="ARBA" id="ARBA00008848"/>
    </source>
</evidence>
<organism evidence="4 5">
    <name type="scientific">Cyanidioschyzon merolae (strain NIES-3377 / 10D)</name>
    <name type="common">Unicellular red alga</name>
    <dbReference type="NCBI Taxonomy" id="280699"/>
    <lineage>
        <taxon>Eukaryota</taxon>
        <taxon>Rhodophyta</taxon>
        <taxon>Bangiophyceae</taxon>
        <taxon>Cyanidiales</taxon>
        <taxon>Cyanidiaceae</taxon>
        <taxon>Cyanidioschyzon</taxon>
    </lineage>
</organism>
<dbReference type="Pfam" id="PF07986">
    <property type="entry name" value="TBCC"/>
    <property type="match status" value="1"/>
</dbReference>
<reference evidence="4 5" key="2">
    <citation type="journal article" date="2007" name="BMC Biol.">
        <title>A 100%-complete sequence reveals unusually simple genomic features in the hot-spring red alga Cyanidioschyzon merolae.</title>
        <authorList>
            <person name="Nozaki H."/>
            <person name="Takano H."/>
            <person name="Misumi O."/>
            <person name="Terasawa K."/>
            <person name="Matsuzaki M."/>
            <person name="Maruyama S."/>
            <person name="Nishida K."/>
            <person name="Yagisawa F."/>
            <person name="Yoshida Y."/>
            <person name="Fujiwara T."/>
            <person name="Takio S."/>
            <person name="Tamura K."/>
            <person name="Chung S.J."/>
            <person name="Nakamura S."/>
            <person name="Kuroiwa H."/>
            <person name="Tanaka K."/>
            <person name="Sato N."/>
            <person name="Kuroiwa T."/>
        </authorList>
    </citation>
    <scope>NUCLEOTIDE SEQUENCE [LARGE SCALE GENOMIC DNA]</scope>
    <source>
        <strain evidence="4 5">10D</strain>
    </source>
</reference>
<proteinExistence type="inferred from homology"/>
<evidence type="ECO:0000259" key="3">
    <source>
        <dbReference type="PROSITE" id="PS51329"/>
    </source>
</evidence>
<feature type="domain" description="C-CAP/cofactor C-like" evidence="3">
    <location>
        <begin position="152"/>
        <end position="288"/>
    </location>
</feature>
<gene>
    <name evidence="4" type="ORF">CYME_CMI127C</name>
</gene>
<dbReference type="InterPro" id="IPR016098">
    <property type="entry name" value="CAP/MinC_C"/>
</dbReference>
<dbReference type="GeneID" id="16993755"/>
<dbReference type="GO" id="GO:0007021">
    <property type="term" value="P:tubulin complex assembly"/>
    <property type="evidence" value="ECO:0007669"/>
    <property type="project" value="TreeGrafter"/>
</dbReference>
<dbReference type="GO" id="GO:0005737">
    <property type="term" value="C:cytoplasm"/>
    <property type="evidence" value="ECO:0007669"/>
    <property type="project" value="TreeGrafter"/>
</dbReference>
<dbReference type="Gramene" id="CMI127CT">
    <property type="protein sequence ID" value="CMI127CT"/>
    <property type="gene ID" value="CMI127C"/>
</dbReference>
<evidence type="ECO:0000313" key="5">
    <source>
        <dbReference type="Proteomes" id="UP000007014"/>
    </source>
</evidence>
<dbReference type="OrthoDB" id="194775at2759"/>
<dbReference type="AlphaFoldDB" id="M1V7R2"/>
<dbReference type="InterPro" id="IPR012945">
    <property type="entry name" value="Tubulin-bd_cofactor_C_dom"/>
</dbReference>
<sequence>MSLIRSKTNRDGSVISERDLDGSYQPCAGDASDQHELSGSRRGQPEATVPKDADTAVARSNCNQYFPGVCIQRKSEIISAVSEKKPQNFPRLVLKPVHESACLPCPDGDTRARSTAAAAADTSVVLEGQNMTPNDAVVRVCGNGVGEVYRVPRAAEGFAATTLDLCSLGNSVVKACAPFAQVFIRNTQGSSLCIGVVLGPICLEQCANCTVRIAAAQQVRLANCVNMQIQVRCITCPIVECSKDVRFDNIYETDGTVYPEESADIALFQARLRLAADNWIDLHEQQPIFIDAPLK</sequence>
<evidence type="ECO:0000256" key="2">
    <source>
        <dbReference type="SAM" id="MobiDB-lite"/>
    </source>
</evidence>
<comment type="similarity">
    <text evidence="1">Belongs to the TBCC family.</text>
</comment>
<keyword evidence="5" id="KW-1185">Reference proteome</keyword>
<dbReference type="Proteomes" id="UP000007014">
    <property type="component" value="Chromosome 9"/>
</dbReference>
<dbReference type="EMBL" id="AP006491">
    <property type="protein sequence ID" value="BAM80014.1"/>
    <property type="molecule type" value="Genomic_DNA"/>
</dbReference>
<dbReference type="PROSITE" id="PS51329">
    <property type="entry name" value="C_CAP_COFACTOR_C"/>
    <property type="match status" value="1"/>
</dbReference>
<dbReference type="PANTHER" id="PTHR15139:SF0">
    <property type="entry name" value="TUBULIN-SPECIFIC CHAPERONE C"/>
    <property type="match status" value="1"/>
</dbReference>
<dbReference type="GO" id="GO:0007023">
    <property type="term" value="P:post-chaperonin tubulin folding pathway"/>
    <property type="evidence" value="ECO:0007669"/>
    <property type="project" value="InterPro"/>
</dbReference>
<accession>M1V7R2</accession>
<dbReference type="InterPro" id="IPR027684">
    <property type="entry name" value="TBCC"/>
</dbReference>
<dbReference type="RefSeq" id="XP_005536300.1">
    <property type="nucleotide sequence ID" value="XM_005536243.1"/>
</dbReference>
<dbReference type="PANTHER" id="PTHR15139">
    <property type="entry name" value="TUBULIN FOLDING COFACTOR C"/>
    <property type="match status" value="1"/>
</dbReference>
<dbReference type="Gene3D" id="2.160.20.70">
    <property type="match status" value="1"/>
</dbReference>